<evidence type="ECO:0000313" key="9">
    <source>
        <dbReference type="EMBL" id="WNQ09819.1"/>
    </source>
</evidence>
<evidence type="ECO:0000256" key="5">
    <source>
        <dbReference type="ARBA" id="ARBA00022885"/>
    </source>
</evidence>
<dbReference type="CDD" id="cd03256">
    <property type="entry name" value="ABC_PhnC_transporter"/>
    <property type="match status" value="1"/>
</dbReference>
<feature type="domain" description="ABC transporter" evidence="8">
    <location>
        <begin position="2"/>
        <end position="247"/>
    </location>
</feature>
<dbReference type="GO" id="GO:0015416">
    <property type="term" value="F:ABC-type phosphonate transporter activity"/>
    <property type="evidence" value="ECO:0007669"/>
    <property type="project" value="InterPro"/>
</dbReference>
<name>A0AA96L9W0_9BACL</name>
<evidence type="ECO:0000256" key="4">
    <source>
        <dbReference type="ARBA" id="ARBA00022840"/>
    </source>
</evidence>
<gene>
    <name evidence="9" type="primary">phnC</name>
    <name evidence="9" type="ORF">MJA45_19620</name>
</gene>
<keyword evidence="5" id="KW-0918">Phosphonate transport</keyword>
<dbReference type="AlphaFoldDB" id="A0AA96L9W0"/>
<dbReference type="Pfam" id="PF00005">
    <property type="entry name" value="ABC_tran"/>
    <property type="match status" value="1"/>
</dbReference>
<dbReference type="RefSeq" id="WP_315603593.1">
    <property type="nucleotide sequence ID" value="NZ_CP130318.1"/>
</dbReference>
<dbReference type="KEGG" id="paun:MJA45_19620"/>
<dbReference type="NCBIfam" id="TIGR02315">
    <property type="entry name" value="ABC_phnC"/>
    <property type="match status" value="1"/>
</dbReference>
<dbReference type="InterPro" id="IPR003439">
    <property type="entry name" value="ABC_transporter-like_ATP-bd"/>
</dbReference>
<evidence type="ECO:0000256" key="1">
    <source>
        <dbReference type="ARBA" id="ARBA00022448"/>
    </source>
</evidence>
<protein>
    <submittedName>
        <fullName evidence="9">Phosphonate ABC transporter ATP-binding protein</fullName>
    </submittedName>
</protein>
<dbReference type="Gene3D" id="3.40.50.300">
    <property type="entry name" value="P-loop containing nucleotide triphosphate hydrolases"/>
    <property type="match status" value="1"/>
</dbReference>
<keyword evidence="2" id="KW-1003">Cell membrane</keyword>
<dbReference type="SUPFAM" id="SSF52540">
    <property type="entry name" value="P-loop containing nucleoside triphosphate hydrolases"/>
    <property type="match status" value="1"/>
</dbReference>
<proteinExistence type="predicted"/>
<evidence type="ECO:0000256" key="3">
    <source>
        <dbReference type="ARBA" id="ARBA00022741"/>
    </source>
</evidence>
<evidence type="ECO:0000256" key="6">
    <source>
        <dbReference type="ARBA" id="ARBA00022967"/>
    </source>
</evidence>
<keyword evidence="6" id="KW-1278">Translocase</keyword>
<dbReference type="PROSITE" id="PS00211">
    <property type="entry name" value="ABC_TRANSPORTER_1"/>
    <property type="match status" value="1"/>
</dbReference>
<dbReference type="InterPro" id="IPR015854">
    <property type="entry name" value="ABC_transpr_LolD-like"/>
</dbReference>
<evidence type="ECO:0000313" key="10">
    <source>
        <dbReference type="Proteomes" id="UP001305702"/>
    </source>
</evidence>
<keyword evidence="4 9" id="KW-0067">ATP-binding</keyword>
<sequence>MLEIQGLTKQYPGESEPALAGIDLTVRPGELVAVLGRSGAGKSTLIRCINRLVEPDAGKVRWNGRELTGVPPGLLRERRREIGMIFQHFHLLPRLTVKMNVLSGRFAAMPLWRPLFGAFAPEHRKAAGEALQRVGLAHLASRRVEELSGGQRQRVAIARVLMQQPELLLGDEPVSSLDPVTADRILGFIAELHREQGLTVVLNLHDVALARRYAPRIIGLSGGRIVYDGPPGELNDEALARIYPPDQD</sequence>
<dbReference type="InterPro" id="IPR012693">
    <property type="entry name" value="ABC_transpr_PhnC"/>
</dbReference>
<dbReference type="SMART" id="SM00382">
    <property type="entry name" value="AAA"/>
    <property type="match status" value="1"/>
</dbReference>
<evidence type="ECO:0000256" key="7">
    <source>
        <dbReference type="ARBA" id="ARBA00023136"/>
    </source>
</evidence>
<dbReference type="Proteomes" id="UP001305702">
    <property type="component" value="Chromosome"/>
</dbReference>
<dbReference type="EMBL" id="CP130318">
    <property type="protein sequence ID" value="WNQ09819.1"/>
    <property type="molecule type" value="Genomic_DNA"/>
</dbReference>
<dbReference type="PROSITE" id="PS50893">
    <property type="entry name" value="ABC_TRANSPORTER_2"/>
    <property type="match status" value="1"/>
</dbReference>
<dbReference type="PANTHER" id="PTHR24220">
    <property type="entry name" value="IMPORT ATP-BINDING PROTEIN"/>
    <property type="match status" value="1"/>
</dbReference>
<reference evidence="9 10" key="1">
    <citation type="submission" date="2022-02" db="EMBL/GenBank/DDBJ databases">
        <title>Paenibacillus sp. MBLB1776 Whole Genome Shotgun Sequencing.</title>
        <authorList>
            <person name="Hwang C.Y."/>
            <person name="Cho E.-S."/>
            <person name="Seo M.-J."/>
        </authorList>
    </citation>
    <scope>NUCLEOTIDE SEQUENCE [LARGE SCALE GENOMIC DNA]</scope>
    <source>
        <strain evidence="9 10">MBLB1776</strain>
    </source>
</reference>
<dbReference type="GO" id="GO:0016887">
    <property type="term" value="F:ATP hydrolysis activity"/>
    <property type="evidence" value="ECO:0007669"/>
    <property type="project" value="InterPro"/>
</dbReference>
<dbReference type="InterPro" id="IPR027417">
    <property type="entry name" value="P-loop_NTPase"/>
</dbReference>
<dbReference type="GO" id="GO:0005886">
    <property type="term" value="C:plasma membrane"/>
    <property type="evidence" value="ECO:0007669"/>
    <property type="project" value="TreeGrafter"/>
</dbReference>
<organism evidence="9 10">
    <name type="scientific">Paenibacillus aurantius</name>
    <dbReference type="NCBI Taxonomy" id="2918900"/>
    <lineage>
        <taxon>Bacteria</taxon>
        <taxon>Bacillati</taxon>
        <taxon>Bacillota</taxon>
        <taxon>Bacilli</taxon>
        <taxon>Bacillales</taxon>
        <taxon>Paenibacillaceae</taxon>
        <taxon>Paenibacillus</taxon>
    </lineage>
</organism>
<dbReference type="GO" id="GO:0005524">
    <property type="term" value="F:ATP binding"/>
    <property type="evidence" value="ECO:0007669"/>
    <property type="project" value="UniProtKB-KW"/>
</dbReference>
<keyword evidence="1" id="KW-0813">Transport</keyword>
<keyword evidence="3" id="KW-0547">Nucleotide-binding</keyword>
<keyword evidence="7" id="KW-0472">Membrane</keyword>
<accession>A0AA96L9W0</accession>
<evidence type="ECO:0000256" key="2">
    <source>
        <dbReference type="ARBA" id="ARBA00022475"/>
    </source>
</evidence>
<evidence type="ECO:0000259" key="8">
    <source>
        <dbReference type="PROSITE" id="PS50893"/>
    </source>
</evidence>
<dbReference type="InterPro" id="IPR003593">
    <property type="entry name" value="AAA+_ATPase"/>
</dbReference>
<keyword evidence="10" id="KW-1185">Reference proteome</keyword>
<dbReference type="InterPro" id="IPR017871">
    <property type="entry name" value="ABC_transporter-like_CS"/>
</dbReference>